<feature type="domain" description="Cupin type-1" evidence="12">
    <location>
        <begin position="4"/>
        <end position="128"/>
    </location>
</feature>
<dbReference type="GO" id="GO:0030145">
    <property type="term" value="F:manganese ion binding"/>
    <property type="evidence" value="ECO:0007669"/>
    <property type="project" value="UniProtKB-UniRule"/>
</dbReference>
<keyword evidence="3 11" id="KW-0052">Apoplast</keyword>
<dbReference type="InterPro" id="IPR001929">
    <property type="entry name" value="Germin"/>
</dbReference>
<dbReference type="OrthoDB" id="1921208at2759"/>
<comment type="subcellular location">
    <subcellularLocation>
        <location evidence="1 11">Secreted</location>
        <location evidence="1 11">Extracellular space</location>
        <location evidence="1 11">Apoplast</location>
    </subcellularLocation>
</comment>
<keyword evidence="7" id="KW-0325">Glycoprotein</keyword>
<comment type="similarity">
    <text evidence="2 11">Belongs to the germin family.</text>
</comment>
<evidence type="ECO:0000256" key="7">
    <source>
        <dbReference type="ARBA" id="ARBA00023180"/>
    </source>
</evidence>
<dbReference type="AlphaFoldDB" id="A0A8X7PH77"/>
<feature type="binding site" evidence="10">
    <location>
        <position position="74"/>
    </location>
    <ligand>
        <name>Mn(2+)</name>
        <dbReference type="ChEBI" id="CHEBI:29035"/>
    </ligand>
</feature>
<feature type="binding site" evidence="9">
    <location>
        <position position="58"/>
    </location>
    <ligand>
        <name>oxalate</name>
        <dbReference type="ChEBI" id="CHEBI:30623"/>
    </ligand>
</feature>
<protein>
    <recommendedName>
        <fullName evidence="11">Germin-like protein</fullName>
    </recommendedName>
</protein>
<dbReference type="InterPro" id="IPR014710">
    <property type="entry name" value="RmlC-like_jellyroll"/>
</dbReference>
<evidence type="ECO:0000256" key="11">
    <source>
        <dbReference type="RuleBase" id="RU366015"/>
    </source>
</evidence>
<accession>A0A8X7PH77</accession>
<keyword evidence="14" id="KW-1185">Reference proteome</keyword>
<evidence type="ECO:0000256" key="2">
    <source>
        <dbReference type="ARBA" id="ARBA00007456"/>
    </source>
</evidence>
<evidence type="ECO:0000256" key="5">
    <source>
        <dbReference type="ARBA" id="ARBA00022723"/>
    </source>
</evidence>
<dbReference type="SUPFAM" id="SSF51182">
    <property type="entry name" value="RmlC-like cupins"/>
    <property type="match status" value="1"/>
</dbReference>
<dbReference type="Proteomes" id="UP000886595">
    <property type="component" value="Unassembled WGS sequence"/>
</dbReference>
<comment type="caution">
    <text evidence="13">The sequence shown here is derived from an EMBL/GenBank/DDBJ whole genome shotgun (WGS) entry which is preliminary data.</text>
</comment>
<keyword evidence="8 9" id="KW-0464">Manganese</keyword>
<proteinExistence type="inferred from homology"/>
<evidence type="ECO:0000256" key="1">
    <source>
        <dbReference type="ARBA" id="ARBA00004271"/>
    </source>
</evidence>
<evidence type="ECO:0000256" key="8">
    <source>
        <dbReference type="ARBA" id="ARBA00023211"/>
    </source>
</evidence>
<reference evidence="13 14" key="1">
    <citation type="submission" date="2020-02" db="EMBL/GenBank/DDBJ databases">
        <authorList>
            <person name="Ma Q."/>
            <person name="Huang Y."/>
            <person name="Song X."/>
            <person name="Pei D."/>
        </authorList>
    </citation>
    <scope>NUCLEOTIDE SEQUENCE [LARGE SCALE GENOMIC DNA]</scope>
    <source>
        <strain evidence="13">Sxm20200214</strain>
        <tissue evidence="13">Leaf</tissue>
    </source>
</reference>
<dbReference type="PANTHER" id="PTHR31238">
    <property type="entry name" value="GERMIN-LIKE PROTEIN SUBFAMILY 3 MEMBER 3"/>
    <property type="match status" value="1"/>
</dbReference>
<dbReference type="Gene3D" id="2.60.120.10">
    <property type="entry name" value="Jelly Rolls"/>
    <property type="match status" value="2"/>
</dbReference>
<dbReference type="GO" id="GO:0048046">
    <property type="term" value="C:apoplast"/>
    <property type="evidence" value="ECO:0007669"/>
    <property type="project" value="UniProtKB-SubCell"/>
</dbReference>
<feature type="binding site" evidence="9">
    <location>
        <position position="53"/>
    </location>
    <ligand>
        <name>oxalate</name>
        <dbReference type="ChEBI" id="CHEBI:30623"/>
    </ligand>
</feature>
<dbReference type="InterPro" id="IPR011051">
    <property type="entry name" value="RmlC_Cupin_sf"/>
</dbReference>
<name>A0A8X7PH77_BRACI</name>
<feature type="binding site" evidence="10">
    <location>
        <position position="51"/>
    </location>
    <ligand>
        <name>Mn(2+)</name>
        <dbReference type="ChEBI" id="CHEBI:29035"/>
    </ligand>
</feature>
<gene>
    <name evidence="13" type="ORF">Bca52824_081877</name>
</gene>
<evidence type="ECO:0000256" key="6">
    <source>
        <dbReference type="ARBA" id="ARBA00022729"/>
    </source>
</evidence>
<keyword evidence="6" id="KW-0732">Signal</keyword>
<organism evidence="13 14">
    <name type="scientific">Brassica carinata</name>
    <name type="common">Ethiopian mustard</name>
    <name type="synonym">Abyssinian cabbage</name>
    <dbReference type="NCBI Taxonomy" id="52824"/>
    <lineage>
        <taxon>Eukaryota</taxon>
        <taxon>Viridiplantae</taxon>
        <taxon>Streptophyta</taxon>
        <taxon>Embryophyta</taxon>
        <taxon>Tracheophyta</taxon>
        <taxon>Spermatophyta</taxon>
        <taxon>Magnoliopsida</taxon>
        <taxon>eudicotyledons</taxon>
        <taxon>Gunneridae</taxon>
        <taxon>Pentapetalae</taxon>
        <taxon>rosids</taxon>
        <taxon>malvids</taxon>
        <taxon>Brassicales</taxon>
        <taxon>Brassicaceae</taxon>
        <taxon>Brassiceae</taxon>
        <taxon>Brassica</taxon>
    </lineage>
</organism>
<dbReference type="Pfam" id="PF00190">
    <property type="entry name" value="Cupin_1"/>
    <property type="match status" value="2"/>
</dbReference>
<sequence>MYDTILRQRIATNAVGTNVTPVFADNLPGLNTLGIAFARVDYAPNGLIPPHTHPRASEFLIVQEGSLYAVGLIHFHVNVGRGPAVAFTAFNSQNPGLITIAKTVFGSNPRINPNALAKAFQLDPRIVMSLQTKF</sequence>
<evidence type="ECO:0000256" key="10">
    <source>
        <dbReference type="PIRSR" id="PIRSR601929-2"/>
    </source>
</evidence>
<evidence type="ECO:0000313" key="13">
    <source>
        <dbReference type="EMBL" id="KAG2251741.1"/>
    </source>
</evidence>
<feature type="binding site" evidence="10">
    <location>
        <position position="58"/>
    </location>
    <ligand>
        <name>Mn(2+)</name>
        <dbReference type="ChEBI" id="CHEBI:29035"/>
    </ligand>
</feature>
<evidence type="ECO:0000313" key="14">
    <source>
        <dbReference type="Proteomes" id="UP000886595"/>
    </source>
</evidence>
<dbReference type="InterPro" id="IPR006045">
    <property type="entry name" value="Cupin_1"/>
</dbReference>
<dbReference type="CDD" id="cd02241">
    <property type="entry name" value="cupin_OxOx"/>
    <property type="match status" value="1"/>
</dbReference>
<evidence type="ECO:0000256" key="9">
    <source>
        <dbReference type="PIRSR" id="PIRSR601929-1"/>
    </source>
</evidence>
<evidence type="ECO:0000256" key="4">
    <source>
        <dbReference type="ARBA" id="ARBA00022525"/>
    </source>
</evidence>
<keyword evidence="5 9" id="KW-0479">Metal-binding</keyword>
<evidence type="ECO:0000256" key="3">
    <source>
        <dbReference type="ARBA" id="ARBA00022523"/>
    </source>
</evidence>
<dbReference type="PRINTS" id="PR00325">
    <property type="entry name" value="GERMIN"/>
</dbReference>
<keyword evidence="4 11" id="KW-0964">Secreted</keyword>
<feature type="binding site" evidence="10">
    <location>
        <position position="53"/>
    </location>
    <ligand>
        <name>Mn(2+)</name>
        <dbReference type="ChEBI" id="CHEBI:29035"/>
    </ligand>
</feature>
<dbReference type="SMART" id="SM00835">
    <property type="entry name" value="Cupin_1"/>
    <property type="match status" value="1"/>
</dbReference>
<dbReference type="EMBL" id="JAAMPC010000016">
    <property type="protein sequence ID" value="KAG2251741.1"/>
    <property type="molecule type" value="Genomic_DNA"/>
</dbReference>
<evidence type="ECO:0000259" key="12">
    <source>
        <dbReference type="SMART" id="SM00835"/>
    </source>
</evidence>